<organism evidence="6 7">
    <name type="scientific">Strigamia maritima</name>
    <name type="common">European centipede</name>
    <name type="synonym">Geophilus maritimus</name>
    <dbReference type="NCBI Taxonomy" id="126957"/>
    <lineage>
        <taxon>Eukaryota</taxon>
        <taxon>Metazoa</taxon>
        <taxon>Ecdysozoa</taxon>
        <taxon>Arthropoda</taxon>
        <taxon>Myriapoda</taxon>
        <taxon>Chilopoda</taxon>
        <taxon>Pleurostigmophora</taxon>
        <taxon>Geophilomorpha</taxon>
        <taxon>Linotaeniidae</taxon>
        <taxon>Strigamia</taxon>
    </lineage>
</organism>
<evidence type="ECO:0000313" key="6">
    <source>
        <dbReference type="EnsemblMetazoa" id="SMAR012419-PA"/>
    </source>
</evidence>
<keyword evidence="7" id="KW-1185">Reference proteome</keyword>
<dbReference type="InterPro" id="IPR039789">
    <property type="entry name" value="CYRI"/>
</dbReference>
<accession>T1JF15</accession>
<dbReference type="PhylomeDB" id="T1JF15"/>
<dbReference type="GO" id="GO:0016020">
    <property type="term" value="C:membrane"/>
    <property type="evidence" value="ECO:0007669"/>
    <property type="project" value="UniProtKB-SubCell"/>
</dbReference>
<dbReference type="GO" id="GO:0031267">
    <property type="term" value="F:small GTPase binding"/>
    <property type="evidence" value="ECO:0007669"/>
    <property type="project" value="InterPro"/>
</dbReference>
<comment type="similarity">
    <text evidence="2">Belongs to the CYRI family.</text>
</comment>
<protein>
    <recommendedName>
        <fullName evidence="5">CYRIA/CYRIB Rac1 binding domain-containing protein</fullName>
    </recommendedName>
</protein>
<dbReference type="eggNOG" id="KOG3951">
    <property type="taxonomic scope" value="Eukaryota"/>
</dbReference>
<dbReference type="HOGENOM" id="CLU_608786_0_0_1"/>
<keyword evidence="4" id="KW-0449">Lipoprotein</keyword>
<proteinExistence type="inferred from homology"/>
<evidence type="ECO:0000259" key="5">
    <source>
        <dbReference type="Pfam" id="PF07159"/>
    </source>
</evidence>
<dbReference type="Pfam" id="PF07159">
    <property type="entry name" value="CYRIA-B_Rac1-bd"/>
    <property type="match status" value="1"/>
</dbReference>
<name>T1JF15_STRMM</name>
<feature type="domain" description="CYRIA/CYRIB Rac1 binding" evidence="5">
    <location>
        <begin position="163"/>
        <end position="450"/>
    </location>
</feature>
<reference evidence="6" key="2">
    <citation type="submission" date="2015-02" db="UniProtKB">
        <authorList>
            <consortium name="EnsemblMetazoa"/>
        </authorList>
    </citation>
    <scope>IDENTIFICATION</scope>
</reference>
<comment type="subcellular location">
    <subcellularLocation>
        <location evidence="1">Membrane</location>
        <topology evidence="1">Lipid-anchor</topology>
    </subcellularLocation>
</comment>
<dbReference type="EnsemblMetazoa" id="SMAR012419-RA">
    <property type="protein sequence ID" value="SMAR012419-PA"/>
    <property type="gene ID" value="SMAR012419"/>
</dbReference>
<dbReference type="AlphaFoldDB" id="T1JF15"/>
<dbReference type="GO" id="GO:0030833">
    <property type="term" value="P:regulation of actin filament polymerization"/>
    <property type="evidence" value="ECO:0007669"/>
    <property type="project" value="InterPro"/>
</dbReference>
<sequence length="450" mass="51112">MVTHKVNQELTCIGLGAGPDIGRVCPECLIGRQAAKPYGRSQGLSGYVVCDSHGQLTLAPQDMRHITLIRAFHIQRYKRLSNALVYTYTTPNCYTGRGPIERKFVKRVMWNGFSIVVSIRAEDFLGYPKIGNPDLGVCQELTVDEKMGNLLRLLTREEPPKPDIFVDFENAQPTDSERETYESAESVLRNSVEILLELHQYKGAGNEIREAIANPRSGNLQERAWQVVIPLVSKLKRFYEFSLELEMIVPKILWQLCSGTQSPVAHLETQQALAKQFAEILEFVLKFDDLKMTNPAIQNDFSYYRRTMSRLRMCNQEEVEMEIAVTNELANRMSLFYAHATPMLKVLSDTTTKFVAENKDLPIENTTETLGTMAKVCQRMVENPEFLQRFKNEETVLFVLRVMVGLIILYDHVHPVGAFARNSHVDIKGCIKVLKEQPAPNAEGLLNALR</sequence>
<evidence type="ECO:0000256" key="1">
    <source>
        <dbReference type="ARBA" id="ARBA00004635"/>
    </source>
</evidence>
<dbReference type="STRING" id="126957.T1JF15"/>
<evidence type="ECO:0000256" key="4">
    <source>
        <dbReference type="ARBA" id="ARBA00023288"/>
    </source>
</evidence>
<keyword evidence="3" id="KW-0472">Membrane</keyword>
<evidence type="ECO:0000313" key="7">
    <source>
        <dbReference type="Proteomes" id="UP000014500"/>
    </source>
</evidence>
<evidence type="ECO:0000256" key="3">
    <source>
        <dbReference type="ARBA" id="ARBA00023136"/>
    </source>
</evidence>
<dbReference type="OMA" id="EENWGRM"/>
<dbReference type="InterPro" id="IPR009828">
    <property type="entry name" value="CYRIA/CYRIB_Rac1-bd"/>
</dbReference>
<reference evidence="7" key="1">
    <citation type="submission" date="2011-05" db="EMBL/GenBank/DDBJ databases">
        <authorList>
            <person name="Richards S.R."/>
            <person name="Qu J."/>
            <person name="Jiang H."/>
            <person name="Jhangiani S.N."/>
            <person name="Agravi P."/>
            <person name="Goodspeed R."/>
            <person name="Gross S."/>
            <person name="Mandapat C."/>
            <person name="Jackson L."/>
            <person name="Mathew T."/>
            <person name="Pu L."/>
            <person name="Thornton R."/>
            <person name="Saada N."/>
            <person name="Wilczek-Boney K.B."/>
            <person name="Lee S."/>
            <person name="Kovar C."/>
            <person name="Wu Y."/>
            <person name="Scherer S.E."/>
            <person name="Worley K.C."/>
            <person name="Muzny D.M."/>
            <person name="Gibbs R."/>
        </authorList>
    </citation>
    <scope>NUCLEOTIDE SEQUENCE</scope>
    <source>
        <strain evidence="7">Brora</strain>
    </source>
</reference>
<evidence type="ECO:0000256" key="2">
    <source>
        <dbReference type="ARBA" id="ARBA00005778"/>
    </source>
</evidence>
<dbReference type="EMBL" id="JH432135">
    <property type="status" value="NOT_ANNOTATED_CDS"/>
    <property type="molecule type" value="Genomic_DNA"/>
</dbReference>
<dbReference type="PANTHER" id="PTHR12422">
    <property type="entry name" value="GH09096P"/>
    <property type="match status" value="1"/>
</dbReference>
<dbReference type="Proteomes" id="UP000014500">
    <property type="component" value="Unassembled WGS sequence"/>
</dbReference>